<evidence type="ECO:0000313" key="3">
    <source>
        <dbReference type="WBParaSite" id="ACRNAN_scaffold17711.g7164.t1"/>
    </source>
</evidence>
<reference evidence="3" key="1">
    <citation type="submission" date="2022-11" db="UniProtKB">
        <authorList>
            <consortium name="WormBaseParasite"/>
        </authorList>
    </citation>
    <scope>IDENTIFICATION</scope>
</reference>
<dbReference type="AlphaFoldDB" id="A0A914D3U1"/>
<evidence type="ECO:0000256" key="1">
    <source>
        <dbReference type="SAM" id="MobiDB-lite"/>
    </source>
</evidence>
<dbReference type="WBParaSite" id="ACRNAN_scaffold17711.g7164.t1">
    <property type="protein sequence ID" value="ACRNAN_scaffold17711.g7164.t1"/>
    <property type="gene ID" value="ACRNAN_scaffold17711.g7164"/>
</dbReference>
<evidence type="ECO:0000313" key="2">
    <source>
        <dbReference type="Proteomes" id="UP000887540"/>
    </source>
</evidence>
<feature type="compositionally biased region" description="Basic and acidic residues" evidence="1">
    <location>
        <begin position="71"/>
        <end position="84"/>
    </location>
</feature>
<proteinExistence type="predicted"/>
<protein>
    <submittedName>
        <fullName evidence="3">Uncharacterized protein</fullName>
    </submittedName>
</protein>
<feature type="region of interest" description="Disordered" evidence="1">
    <location>
        <begin position="64"/>
        <end position="84"/>
    </location>
</feature>
<sequence>MEIDLDTQAYSKVEIPHSMSKLKLNPTYKCESTSTLQAEYQVINVRRDHCSINKAIQDELLAEMDEETESESFKEPLRDDLEDI</sequence>
<name>A0A914D3U1_9BILA</name>
<keyword evidence="2" id="KW-1185">Reference proteome</keyword>
<dbReference type="Proteomes" id="UP000887540">
    <property type="component" value="Unplaced"/>
</dbReference>
<organism evidence="2 3">
    <name type="scientific">Acrobeloides nanus</name>
    <dbReference type="NCBI Taxonomy" id="290746"/>
    <lineage>
        <taxon>Eukaryota</taxon>
        <taxon>Metazoa</taxon>
        <taxon>Ecdysozoa</taxon>
        <taxon>Nematoda</taxon>
        <taxon>Chromadorea</taxon>
        <taxon>Rhabditida</taxon>
        <taxon>Tylenchina</taxon>
        <taxon>Cephalobomorpha</taxon>
        <taxon>Cephaloboidea</taxon>
        <taxon>Cephalobidae</taxon>
        <taxon>Acrobeloides</taxon>
    </lineage>
</organism>
<accession>A0A914D3U1</accession>